<dbReference type="Proteomes" id="UP000011668">
    <property type="component" value="Unassembled WGS sequence"/>
</dbReference>
<dbReference type="AlphaFoldDB" id="L8X996"/>
<dbReference type="HOGENOM" id="CLU_984120_0_0_1"/>
<protein>
    <submittedName>
        <fullName evidence="1">Uncharacterized protein</fullName>
    </submittedName>
</protein>
<evidence type="ECO:0000313" key="1">
    <source>
        <dbReference type="EMBL" id="ELU45663.1"/>
    </source>
</evidence>
<comment type="caution">
    <text evidence="1">The sequence shown here is derived from an EMBL/GenBank/DDBJ whole genome shotgun (WGS) entry which is preliminary data.</text>
</comment>
<proteinExistence type="predicted"/>
<dbReference type="OrthoDB" id="3308at2759"/>
<dbReference type="EMBL" id="AFRT01000052">
    <property type="protein sequence ID" value="ELU45663.1"/>
    <property type="molecule type" value="Genomic_DNA"/>
</dbReference>
<evidence type="ECO:0000313" key="2">
    <source>
        <dbReference type="Proteomes" id="UP000011668"/>
    </source>
</evidence>
<name>L8X996_THACA</name>
<sequence>MCSMGFSLLHGYAPARRVRGNQVQTFAAFPWSKRCGLIGRHCGRMCIWVLQGWEGKLGAKVSETVWRCSQGWRFYFVTHHSMLLPWIVLGRSRRLWALVLRFKMPGSYEPELSVILTSYTRDGGRRLSAPDSRVLDTLSNDTARTKEETGEVCRGQRLSARSDFEKQALDRELKRENTWARIYLVPLLLAEGDRDAYRREQASLARDVGGRGHVDCRSKMWMCEPGVRLRCIPPVAYIAGRSGSIYDAAGGWPGPIGRVKTRLDIESRLSAVRRVSVSHHERY</sequence>
<organism evidence="1 2">
    <name type="scientific">Thanatephorus cucumeris (strain AG1-IA)</name>
    <name type="common">Rice sheath blight fungus</name>
    <name type="synonym">Rhizoctonia solani</name>
    <dbReference type="NCBI Taxonomy" id="983506"/>
    <lineage>
        <taxon>Eukaryota</taxon>
        <taxon>Fungi</taxon>
        <taxon>Dikarya</taxon>
        <taxon>Basidiomycota</taxon>
        <taxon>Agaricomycotina</taxon>
        <taxon>Agaricomycetes</taxon>
        <taxon>Cantharellales</taxon>
        <taxon>Ceratobasidiaceae</taxon>
        <taxon>Rhizoctonia</taxon>
        <taxon>Rhizoctonia solani AG-1</taxon>
    </lineage>
</organism>
<keyword evidence="2" id="KW-1185">Reference proteome</keyword>
<dbReference type="STRING" id="983506.L8X996"/>
<gene>
    <name evidence="1" type="ORF">AG1IA_00307</name>
</gene>
<reference evidence="1 2" key="1">
    <citation type="journal article" date="2013" name="Nat. Commun.">
        <title>The evolution and pathogenic mechanisms of the rice sheath blight pathogen.</title>
        <authorList>
            <person name="Zheng A."/>
            <person name="Lin R."/>
            <person name="Xu L."/>
            <person name="Qin P."/>
            <person name="Tang C."/>
            <person name="Ai P."/>
            <person name="Zhang D."/>
            <person name="Liu Y."/>
            <person name="Sun Z."/>
            <person name="Feng H."/>
            <person name="Wang Y."/>
            <person name="Chen Y."/>
            <person name="Liang X."/>
            <person name="Fu R."/>
            <person name="Li Q."/>
            <person name="Zhang J."/>
            <person name="Yu X."/>
            <person name="Xie Z."/>
            <person name="Ding L."/>
            <person name="Guan P."/>
            <person name="Tang J."/>
            <person name="Liang Y."/>
            <person name="Wang S."/>
            <person name="Deng Q."/>
            <person name="Li S."/>
            <person name="Zhu J."/>
            <person name="Wang L."/>
            <person name="Liu H."/>
            <person name="Li P."/>
        </authorList>
    </citation>
    <scope>NUCLEOTIDE SEQUENCE [LARGE SCALE GENOMIC DNA]</scope>
    <source>
        <strain evidence="2">AG-1 IA</strain>
    </source>
</reference>
<accession>L8X996</accession>